<keyword evidence="3 6" id="KW-1133">Transmembrane helix</keyword>
<dbReference type="EMBL" id="JAODUO010000412">
    <property type="protein sequence ID" value="KAK2181067.1"/>
    <property type="molecule type" value="Genomic_DNA"/>
</dbReference>
<evidence type="ECO:0000256" key="4">
    <source>
        <dbReference type="ARBA" id="ARBA00023136"/>
    </source>
</evidence>
<comment type="subcellular location">
    <subcellularLocation>
        <location evidence="1">Membrane</location>
        <topology evidence="1">Multi-pass membrane protein</topology>
    </subcellularLocation>
</comment>
<keyword evidence="4 6" id="KW-0472">Membrane</keyword>
<name>A0AAD9L1K8_RIDPI</name>
<accession>A0AAD9L1K8</accession>
<evidence type="ECO:0000256" key="3">
    <source>
        <dbReference type="ARBA" id="ARBA00022989"/>
    </source>
</evidence>
<evidence type="ECO:0000256" key="5">
    <source>
        <dbReference type="ARBA" id="ARBA00093776"/>
    </source>
</evidence>
<dbReference type="Pfam" id="PF26158">
    <property type="entry name" value="Claudin_TMEM179-179B"/>
    <property type="match status" value="1"/>
</dbReference>
<proteinExistence type="inferred from homology"/>
<dbReference type="AlphaFoldDB" id="A0AAD9L1K8"/>
<feature type="transmembrane region" description="Helical" evidence="6">
    <location>
        <begin position="12"/>
        <end position="36"/>
    </location>
</feature>
<organism evidence="7 8">
    <name type="scientific">Ridgeia piscesae</name>
    <name type="common">Tubeworm</name>
    <dbReference type="NCBI Taxonomy" id="27915"/>
    <lineage>
        <taxon>Eukaryota</taxon>
        <taxon>Metazoa</taxon>
        <taxon>Spiralia</taxon>
        <taxon>Lophotrochozoa</taxon>
        <taxon>Annelida</taxon>
        <taxon>Polychaeta</taxon>
        <taxon>Sedentaria</taxon>
        <taxon>Canalipalpata</taxon>
        <taxon>Sabellida</taxon>
        <taxon>Siboglinidae</taxon>
        <taxon>Ridgeia</taxon>
    </lineage>
</organism>
<comment type="similarity">
    <text evidence="5">Belongs to the TMEM179 family.</text>
</comment>
<feature type="transmembrane region" description="Helical" evidence="6">
    <location>
        <begin position="83"/>
        <end position="103"/>
    </location>
</feature>
<keyword evidence="8" id="KW-1185">Reference proteome</keyword>
<evidence type="ECO:0000313" key="7">
    <source>
        <dbReference type="EMBL" id="KAK2181067.1"/>
    </source>
</evidence>
<protein>
    <submittedName>
        <fullName evidence="7">Uncharacterized protein</fullName>
    </submittedName>
</protein>
<keyword evidence="2 6" id="KW-0812">Transmembrane</keyword>
<evidence type="ECO:0000256" key="6">
    <source>
        <dbReference type="SAM" id="Phobius"/>
    </source>
</evidence>
<dbReference type="InterPro" id="IPR059010">
    <property type="entry name" value="TMEM179-179B"/>
</dbReference>
<sequence length="120" mass="12783">MAVPGSVTELALGWLLIPLALCAFVCGLMTSVSLGWIRRILDGGCPLDGSVRLSRLGNSTGLLFGPVVASDTAVGGAACSYCVFVNVAVIIYAVVWLWFYVFLCRRDWISRRSVSGANVP</sequence>
<dbReference type="Proteomes" id="UP001209878">
    <property type="component" value="Unassembled WGS sequence"/>
</dbReference>
<evidence type="ECO:0000256" key="1">
    <source>
        <dbReference type="ARBA" id="ARBA00004141"/>
    </source>
</evidence>
<gene>
    <name evidence="7" type="ORF">NP493_413g01047</name>
</gene>
<evidence type="ECO:0000313" key="8">
    <source>
        <dbReference type="Proteomes" id="UP001209878"/>
    </source>
</evidence>
<evidence type="ECO:0000256" key="2">
    <source>
        <dbReference type="ARBA" id="ARBA00022692"/>
    </source>
</evidence>
<comment type="caution">
    <text evidence="7">The sequence shown here is derived from an EMBL/GenBank/DDBJ whole genome shotgun (WGS) entry which is preliminary data.</text>
</comment>
<reference evidence="7" key="1">
    <citation type="journal article" date="2023" name="Mol. Biol. Evol.">
        <title>Third-Generation Sequencing Reveals the Adaptive Role of the Epigenome in Three Deep-Sea Polychaetes.</title>
        <authorList>
            <person name="Perez M."/>
            <person name="Aroh O."/>
            <person name="Sun Y."/>
            <person name="Lan Y."/>
            <person name="Juniper S.K."/>
            <person name="Young C.R."/>
            <person name="Angers B."/>
            <person name="Qian P.Y."/>
        </authorList>
    </citation>
    <scope>NUCLEOTIDE SEQUENCE</scope>
    <source>
        <strain evidence="7">R07B-5</strain>
    </source>
</reference>